<proteinExistence type="predicted"/>
<evidence type="ECO:0000313" key="2">
    <source>
        <dbReference type="EMBL" id="KAK4819967.1"/>
    </source>
</evidence>
<feature type="region of interest" description="Disordered" evidence="1">
    <location>
        <begin position="193"/>
        <end position="236"/>
    </location>
</feature>
<gene>
    <name evidence="2" type="ORF">QYF61_016121</name>
</gene>
<dbReference type="EMBL" id="JAUNZN010000006">
    <property type="protein sequence ID" value="KAK4819967.1"/>
    <property type="molecule type" value="Genomic_DNA"/>
</dbReference>
<sequence>MESGLASSSDSSLRILGLRCAAHTPLPGSLQRYVVVPTASSPGQTSWLCSREQECTLQMAMHKTCPLIQGFAEMSRSNKLEYEKLHSGRQCNIELRFDSLGSTFQVSNQAMPARLFKIKAETHPKQFGTWPTTCQMQRWLLTPALVERVLLTHRDTESSCTNHIKTQAEEEDQFLQSHVEGAMLPHGNYSGEMSSPLLSGDRTPHPANMQKTASRNASRNSGGEAAVCPDEHNQSSSSGLWQWKCRGTCCDEWDLHNKALQAAEERPLLIAAAPVENNPQQQKIYGPSIQTHGQACSSPEGRPHRCIQYSSGTPSFHAQEQLSHPNSLRCNFHNSLCVHWYQQREERLVHMDQGKDSSKPGRDWFFLRCPSLDTLQHLNVSLVVRGPKLNTGFEGWRLNHFPGQPVPMLDNPFSEVKSPNIQSKPPLAQLEAISSCTITCYFGEETDPHLATPSFQVVVESDKVSPQPPLLQTKQPQFPQPLLMRLLL</sequence>
<accession>A0AAN7NPC7</accession>
<evidence type="ECO:0000256" key="1">
    <source>
        <dbReference type="SAM" id="MobiDB-lite"/>
    </source>
</evidence>
<feature type="compositionally biased region" description="Polar residues" evidence="1">
    <location>
        <begin position="209"/>
        <end position="221"/>
    </location>
</feature>
<keyword evidence="3" id="KW-1185">Reference proteome</keyword>
<dbReference type="AlphaFoldDB" id="A0AAN7NPC7"/>
<evidence type="ECO:0000313" key="3">
    <source>
        <dbReference type="Proteomes" id="UP001333110"/>
    </source>
</evidence>
<dbReference type="Proteomes" id="UP001333110">
    <property type="component" value="Unassembled WGS sequence"/>
</dbReference>
<comment type="caution">
    <text evidence="2">The sequence shown here is derived from an EMBL/GenBank/DDBJ whole genome shotgun (WGS) entry which is preliminary data.</text>
</comment>
<reference evidence="2 3" key="1">
    <citation type="journal article" date="2023" name="J. Hered.">
        <title>Chromosome-level genome of the wood stork (Mycteria americana) provides insight into avian chromosome evolution.</title>
        <authorList>
            <person name="Flamio R. Jr."/>
            <person name="Ramstad K.M."/>
        </authorList>
    </citation>
    <scope>NUCLEOTIDE SEQUENCE [LARGE SCALE GENOMIC DNA]</scope>
    <source>
        <strain evidence="2">JAX WOST 10</strain>
    </source>
</reference>
<organism evidence="2 3">
    <name type="scientific">Mycteria americana</name>
    <name type="common">Wood stork</name>
    <dbReference type="NCBI Taxonomy" id="33587"/>
    <lineage>
        <taxon>Eukaryota</taxon>
        <taxon>Metazoa</taxon>
        <taxon>Chordata</taxon>
        <taxon>Craniata</taxon>
        <taxon>Vertebrata</taxon>
        <taxon>Euteleostomi</taxon>
        <taxon>Archelosauria</taxon>
        <taxon>Archosauria</taxon>
        <taxon>Dinosauria</taxon>
        <taxon>Saurischia</taxon>
        <taxon>Theropoda</taxon>
        <taxon>Coelurosauria</taxon>
        <taxon>Aves</taxon>
        <taxon>Neognathae</taxon>
        <taxon>Neoaves</taxon>
        <taxon>Aequornithes</taxon>
        <taxon>Ciconiiformes</taxon>
        <taxon>Ciconiidae</taxon>
        <taxon>Mycteria</taxon>
    </lineage>
</organism>
<protein>
    <submittedName>
        <fullName evidence="2">Uncharacterized protein</fullName>
    </submittedName>
</protein>
<name>A0AAN7NPC7_MYCAM</name>